<dbReference type="EMBL" id="VSRR010002682">
    <property type="protein sequence ID" value="MPC32733.1"/>
    <property type="molecule type" value="Genomic_DNA"/>
</dbReference>
<proteinExistence type="predicted"/>
<sequence>MSRQLGLVAKDELLLVLPKPNLRSTSSMSGIETEDSSELWLPVFLVVVVDVTEEMDVFSASVDPTLLIFVHEILDNLPSPNLWPSLLVLEV</sequence>
<accession>A0A5B7EI52</accession>
<evidence type="ECO:0000313" key="1">
    <source>
        <dbReference type="EMBL" id="MPC32733.1"/>
    </source>
</evidence>
<dbReference type="AlphaFoldDB" id="A0A5B7EI52"/>
<evidence type="ECO:0000313" key="2">
    <source>
        <dbReference type="Proteomes" id="UP000324222"/>
    </source>
</evidence>
<organism evidence="1 2">
    <name type="scientific">Portunus trituberculatus</name>
    <name type="common">Swimming crab</name>
    <name type="synonym">Neptunus trituberculatus</name>
    <dbReference type="NCBI Taxonomy" id="210409"/>
    <lineage>
        <taxon>Eukaryota</taxon>
        <taxon>Metazoa</taxon>
        <taxon>Ecdysozoa</taxon>
        <taxon>Arthropoda</taxon>
        <taxon>Crustacea</taxon>
        <taxon>Multicrustacea</taxon>
        <taxon>Malacostraca</taxon>
        <taxon>Eumalacostraca</taxon>
        <taxon>Eucarida</taxon>
        <taxon>Decapoda</taxon>
        <taxon>Pleocyemata</taxon>
        <taxon>Brachyura</taxon>
        <taxon>Eubrachyura</taxon>
        <taxon>Portunoidea</taxon>
        <taxon>Portunidae</taxon>
        <taxon>Portuninae</taxon>
        <taxon>Portunus</taxon>
    </lineage>
</organism>
<dbReference type="Proteomes" id="UP000324222">
    <property type="component" value="Unassembled WGS sequence"/>
</dbReference>
<keyword evidence="2" id="KW-1185">Reference proteome</keyword>
<protein>
    <submittedName>
        <fullName evidence="1">Uncharacterized protein</fullName>
    </submittedName>
</protein>
<name>A0A5B7EI52_PORTR</name>
<reference evidence="1 2" key="1">
    <citation type="submission" date="2019-05" db="EMBL/GenBank/DDBJ databases">
        <title>Another draft genome of Portunus trituberculatus and its Hox gene families provides insights of decapod evolution.</title>
        <authorList>
            <person name="Jeong J.-H."/>
            <person name="Song I."/>
            <person name="Kim S."/>
            <person name="Choi T."/>
            <person name="Kim D."/>
            <person name="Ryu S."/>
            <person name="Kim W."/>
        </authorList>
    </citation>
    <scope>NUCLEOTIDE SEQUENCE [LARGE SCALE GENOMIC DNA]</scope>
    <source>
        <tissue evidence="1">Muscle</tissue>
    </source>
</reference>
<gene>
    <name evidence="1" type="ORF">E2C01_026060</name>
</gene>
<comment type="caution">
    <text evidence="1">The sequence shown here is derived from an EMBL/GenBank/DDBJ whole genome shotgun (WGS) entry which is preliminary data.</text>
</comment>